<evidence type="ECO:0000313" key="5">
    <source>
        <dbReference type="Proteomes" id="UP000660454"/>
    </source>
</evidence>
<evidence type="ECO:0000256" key="3">
    <source>
        <dbReference type="SAM" id="Phobius"/>
    </source>
</evidence>
<organism evidence="4 5">
    <name type="scientific">Microbispora siamensis</name>
    <dbReference type="NCBI Taxonomy" id="564413"/>
    <lineage>
        <taxon>Bacteria</taxon>
        <taxon>Bacillati</taxon>
        <taxon>Actinomycetota</taxon>
        <taxon>Actinomycetes</taxon>
        <taxon>Streptosporangiales</taxon>
        <taxon>Streptosporangiaceae</taxon>
        <taxon>Microbispora</taxon>
    </lineage>
</organism>
<dbReference type="EMBL" id="BOOF01000001">
    <property type="protein sequence ID" value="GIH59276.1"/>
    <property type="molecule type" value="Genomic_DNA"/>
</dbReference>
<dbReference type="PANTHER" id="PTHR11002:SF79">
    <property type="entry name" value="CARBONIC ANHYDRASE 2"/>
    <property type="match status" value="1"/>
</dbReference>
<evidence type="ECO:0000256" key="2">
    <source>
        <dbReference type="ARBA" id="ARBA00024993"/>
    </source>
</evidence>
<evidence type="ECO:0000256" key="1">
    <source>
        <dbReference type="ARBA" id="ARBA00006217"/>
    </source>
</evidence>
<name>A0ABQ4GCY3_9ACTN</name>
<comment type="similarity">
    <text evidence="1">Belongs to the beta-class carbonic anhydrase family.</text>
</comment>
<dbReference type="InterPro" id="IPR036874">
    <property type="entry name" value="Carbonic_anhydrase_sf"/>
</dbReference>
<sequence length="246" mass="26123">MGAQQPDPDIHMINRRALLRAGIVAGGILTGAACAGTAVFARTAQPSNGTAPDQRAATPDQAWATLREGNRRWVDGTATHPHQDADRRRKVAQKQNPFAVVISCIDSRVSPELVFDTGLGDLFVVRTAAQTIDPLVTGAAEYGPAEVGTPLVVVLGHQRCGAVTAAAESLHEHKKLPGELSTIASALRSAYTRSGGDVDKMIRINTVDVVNQLKKDNLFAPRIAKGKLKVIGAYYSIDTGTVTRLV</sequence>
<dbReference type="Pfam" id="PF00484">
    <property type="entry name" value="Pro_CA"/>
    <property type="match status" value="1"/>
</dbReference>
<dbReference type="PROSITE" id="PS51318">
    <property type="entry name" value="TAT"/>
    <property type="match status" value="1"/>
</dbReference>
<dbReference type="InterPro" id="IPR006311">
    <property type="entry name" value="TAT_signal"/>
</dbReference>
<proteinExistence type="inferred from homology"/>
<dbReference type="SUPFAM" id="SSF53056">
    <property type="entry name" value="beta-carbonic anhydrase, cab"/>
    <property type="match status" value="1"/>
</dbReference>
<dbReference type="InterPro" id="IPR001765">
    <property type="entry name" value="Carbonic_anhydrase"/>
</dbReference>
<dbReference type="RefSeq" id="WP_204046557.1">
    <property type="nucleotide sequence ID" value="NZ_BOOF01000001.1"/>
</dbReference>
<keyword evidence="3" id="KW-1133">Transmembrane helix</keyword>
<dbReference type="Gene3D" id="3.40.1050.10">
    <property type="entry name" value="Carbonic anhydrase"/>
    <property type="match status" value="1"/>
</dbReference>
<dbReference type="Proteomes" id="UP000660454">
    <property type="component" value="Unassembled WGS sequence"/>
</dbReference>
<accession>A0ABQ4GCY3</accession>
<feature type="transmembrane region" description="Helical" evidence="3">
    <location>
        <begin position="21"/>
        <end position="41"/>
    </location>
</feature>
<dbReference type="SMART" id="SM00947">
    <property type="entry name" value="Pro_CA"/>
    <property type="match status" value="1"/>
</dbReference>
<keyword evidence="3" id="KW-0472">Membrane</keyword>
<gene>
    <name evidence="4" type="ORF">Msi02_00930</name>
</gene>
<keyword evidence="5" id="KW-1185">Reference proteome</keyword>
<dbReference type="CDD" id="cd03378">
    <property type="entry name" value="beta_CA_cladeC"/>
    <property type="match status" value="1"/>
</dbReference>
<comment type="function">
    <text evidence="2">Catalyzes the reversible hydration of carbon dioxide to form bicarbonate.</text>
</comment>
<comment type="caution">
    <text evidence="4">The sequence shown here is derived from an EMBL/GenBank/DDBJ whole genome shotgun (WGS) entry which is preliminary data.</text>
</comment>
<protein>
    <submittedName>
        <fullName evidence="4">Carbonic anhydrase</fullName>
    </submittedName>
</protein>
<keyword evidence="3" id="KW-0812">Transmembrane</keyword>
<reference evidence="4 5" key="1">
    <citation type="submission" date="2021-01" db="EMBL/GenBank/DDBJ databases">
        <title>Whole genome shotgun sequence of Microbispora siamensis NBRC 104113.</title>
        <authorList>
            <person name="Komaki H."/>
            <person name="Tamura T."/>
        </authorList>
    </citation>
    <scope>NUCLEOTIDE SEQUENCE [LARGE SCALE GENOMIC DNA]</scope>
    <source>
        <strain evidence="4 5">NBRC 104113</strain>
    </source>
</reference>
<evidence type="ECO:0000313" key="4">
    <source>
        <dbReference type="EMBL" id="GIH59276.1"/>
    </source>
</evidence>
<dbReference type="PANTHER" id="PTHR11002">
    <property type="entry name" value="CARBONIC ANHYDRASE"/>
    <property type="match status" value="1"/>
</dbReference>